<dbReference type="EMBL" id="BAAAPC010000004">
    <property type="protein sequence ID" value="GAA1987257.1"/>
    <property type="molecule type" value="Genomic_DNA"/>
</dbReference>
<organism evidence="3 4">
    <name type="scientific">Nocardiopsis rhodophaea</name>
    <dbReference type="NCBI Taxonomy" id="280238"/>
    <lineage>
        <taxon>Bacteria</taxon>
        <taxon>Bacillati</taxon>
        <taxon>Actinomycetota</taxon>
        <taxon>Actinomycetes</taxon>
        <taxon>Streptosporangiales</taxon>
        <taxon>Nocardiopsidaceae</taxon>
        <taxon>Nocardiopsis</taxon>
    </lineage>
</organism>
<dbReference type="RefSeq" id="WP_344160586.1">
    <property type="nucleotide sequence ID" value="NZ_BAAAPC010000004.1"/>
</dbReference>
<evidence type="ECO:0000256" key="2">
    <source>
        <dbReference type="SAM" id="SignalP"/>
    </source>
</evidence>
<keyword evidence="4" id="KW-1185">Reference proteome</keyword>
<feature type="region of interest" description="Disordered" evidence="1">
    <location>
        <begin position="286"/>
        <end position="346"/>
    </location>
</feature>
<sequence length="346" mass="34747">MAFPRRTRRASRSRSLFRGLAGAALGAIAARTAFTRATHAPRGDSVDDVFLGSGAARDLWARTNFRGEKVTLLEGPALAAGTCAAAALTPGVPGRLRLATITAATGAAGFGAYDDISGSSRSRGFKGHLSALGRGEITTGAVKVAGIGLTGLLAGAMIHRRPVDTLINGALIAGSANLLNLFDLRPGRAAKVGLIAGLPALTGPAAGVVGPVLGATAALLPDDLGERAMMGDAGANALGAVLGVTAAASLPRPTRAGMLGAVVGLTLASEFVSFSRVISATPPLRALDDVGRRPAPRPTTADSATGDDGRSGPRPLDAADTPPINVPAQQSLQTTRRHSDGGPDRT</sequence>
<name>A0ABN2SIH5_9ACTN</name>
<reference evidence="3 4" key="1">
    <citation type="journal article" date="2019" name="Int. J. Syst. Evol. Microbiol.">
        <title>The Global Catalogue of Microorganisms (GCM) 10K type strain sequencing project: providing services to taxonomists for standard genome sequencing and annotation.</title>
        <authorList>
            <consortium name="The Broad Institute Genomics Platform"/>
            <consortium name="The Broad Institute Genome Sequencing Center for Infectious Disease"/>
            <person name="Wu L."/>
            <person name="Ma J."/>
        </authorList>
    </citation>
    <scope>NUCLEOTIDE SEQUENCE [LARGE SCALE GENOMIC DNA]</scope>
    <source>
        <strain evidence="3 4">JCM 15313</strain>
    </source>
</reference>
<comment type="caution">
    <text evidence="3">The sequence shown here is derived from an EMBL/GenBank/DDBJ whole genome shotgun (WGS) entry which is preliminary data.</text>
</comment>
<feature type="compositionally biased region" description="Basic and acidic residues" evidence="1">
    <location>
        <begin position="337"/>
        <end position="346"/>
    </location>
</feature>
<feature type="signal peptide" evidence="2">
    <location>
        <begin position="1"/>
        <end position="29"/>
    </location>
</feature>
<keyword evidence="2" id="KW-0732">Signal</keyword>
<accession>A0ABN2SIH5</accession>
<gene>
    <name evidence="3" type="ORF">GCM10009799_11050</name>
</gene>
<proteinExistence type="predicted"/>
<feature type="chain" id="PRO_5047395776" evidence="2">
    <location>
        <begin position="30"/>
        <end position="346"/>
    </location>
</feature>
<dbReference type="Proteomes" id="UP001501585">
    <property type="component" value="Unassembled WGS sequence"/>
</dbReference>
<evidence type="ECO:0000256" key="1">
    <source>
        <dbReference type="SAM" id="MobiDB-lite"/>
    </source>
</evidence>
<protein>
    <submittedName>
        <fullName evidence="3">Uncharacterized protein</fullName>
    </submittedName>
</protein>
<evidence type="ECO:0000313" key="3">
    <source>
        <dbReference type="EMBL" id="GAA1987257.1"/>
    </source>
</evidence>
<evidence type="ECO:0000313" key="4">
    <source>
        <dbReference type="Proteomes" id="UP001501585"/>
    </source>
</evidence>